<evidence type="ECO:0000256" key="5">
    <source>
        <dbReference type="ARBA" id="ARBA00023136"/>
    </source>
</evidence>
<dbReference type="Proteomes" id="UP000531151">
    <property type="component" value="Unassembled WGS sequence"/>
</dbReference>
<comment type="caution">
    <text evidence="7">The sequence shown here is derived from an EMBL/GenBank/DDBJ whole genome shotgun (WGS) entry which is preliminary data.</text>
</comment>
<proteinExistence type="inferred from homology"/>
<feature type="transmembrane region" description="Helical" evidence="6">
    <location>
        <begin position="42"/>
        <end position="64"/>
    </location>
</feature>
<evidence type="ECO:0000313" key="8">
    <source>
        <dbReference type="Proteomes" id="UP000531151"/>
    </source>
</evidence>
<keyword evidence="8" id="KW-1185">Reference proteome</keyword>
<evidence type="ECO:0000256" key="2">
    <source>
        <dbReference type="ARBA" id="ARBA00011030"/>
    </source>
</evidence>
<evidence type="ECO:0000313" key="7">
    <source>
        <dbReference type="EMBL" id="NWH59407.1"/>
    </source>
</evidence>
<comment type="similarity">
    <text evidence="2">Belongs to the TMEM54 family.</text>
</comment>
<name>A0A7K4J340_GEOCA</name>
<organism evidence="7 8">
    <name type="scientific">Geococcyx californianus</name>
    <name type="common">Greater roadrunner</name>
    <name type="synonym">Saurothera californiana</name>
    <dbReference type="NCBI Taxonomy" id="8947"/>
    <lineage>
        <taxon>Eukaryota</taxon>
        <taxon>Metazoa</taxon>
        <taxon>Chordata</taxon>
        <taxon>Craniata</taxon>
        <taxon>Vertebrata</taxon>
        <taxon>Euteleostomi</taxon>
        <taxon>Archelosauria</taxon>
        <taxon>Archosauria</taxon>
        <taxon>Dinosauria</taxon>
        <taxon>Saurischia</taxon>
        <taxon>Theropoda</taxon>
        <taxon>Coelurosauria</taxon>
        <taxon>Aves</taxon>
        <taxon>Neognathae</taxon>
        <taxon>Neoaves</taxon>
        <taxon>Otidimorphae</taxon>
        <taxon>Cuculiformes</taxon>
        <taxon>Neomorphidae</taxon>
        <taxon>Geococcyx</taxon>
    </lineage>
</organism>
<dbReference type="AlphaFoldDB" id="A0A7K4J340"/>
<feature type="non-terminal residue" evidence="7">
    <location>
        <position position="1"/>
    </location>
</feature>
<evidence type="ECO:0000256" key="1">
    <source>
        <dbReference type="ARBA" id="ARBA00004141"/>
    </source>
</evidence>
<evidence type="ECO:0000256" key="4">
    <source>
        <dbReference type="ARBA" id="ARBA00022989"/>
    </source>
</evidence>
<feature type="transmembrane region" description="Helical" evidence="6">
    <location>
        <begin position="6"/>
        <end position="30"/>
    </location>
</feature>
<comment type="subcellular location">
    <subcellularLocation>
        <location evidence="1">Membrane</location>
        <topology evidence="1">Multi-pass membrane protein</topology>
    </subcellularLocation>
</comment>
<dbReference type="Pfam" id="PF12304">
    <property type="entry name" value="BCLP"/>
    <property type="match status" value="1"/>
</dbReference>
<dbReference type="InterPro" id="IPR020977">
    <property type="entry name" value="Beta-casein-like"/>
</dbReference>
<dbReference type="OrthoDB" id="9389418at2759"/>
<gene>
    <name evidence="7" type="primary">Tmem54_1</name>
    <name evidence="7" type="ORF">GEOCAL_R13771</name>
</gene>
<keyword evidence="3 6" id="KW-0812">Transmembrane</keyword>
<sequence>MKTGLILLIIGHLNFITGALVHGIVLRFVVSPRDAMSLQYGIANAASVVSALLTISCGITALMLSHYLAPATLVSACSP</sequence>
<protein>
    <submittedName>
        <fullName evidence="7">TMM54 protein</fullName>
    </submittedName>
</protein>
<dbReference type="GO" id="GO:0016020">
    <property type="term" value="C:membrane"/>
    <property type="evidence" value="ECO:0007669"/>
    <property type="project" value="UniProtKB-SubCell"/>
</dbReference>
<feature type="non-terminal residue" evidence="7">
    <location>
        <position position="79"/>
    </location>
</feature>
<dbReference type="PANTHER" id="PTHR31258:SF2">
    <property type="entry name" value="TRANSMEMBRANE PROTEIN 54"/>
    <property type="match status" value="1"/>
</dbReference>
<keyword evidence="5 6" id="KW-0472">Membrane</keyword>
<keyword evidence="4 6" id="KW-1133">Transmembrane helix</keyword>
<evidence type="ECO:0000256" key="3">
    <source>
        <dbReference type="ARBA" id="ARBA00022692"/>
    </source>
</evidence>
<evidence type="ECO:0000256" key="6">
    <source>
        <dbReference type="SAM" id="Phobius"/>
    </source>
</evidence>
<dbReference type="PANTHER" id="PTHR31258">
    <property type="entry name" value="KERATINOCYTE-ASSOCIATED PROTEIN 3"/>
    <property type="match status" value="1"/>
</dbReference>
<accession>A0A7K4J340</accession>
<dbReference type="EMBL" id="VWPV01010295">
    <property type="protein sequence ID" value="NWH59407.1"/>
    <property type="molecule type" value="Genomic_DNA"/>
</dbReference>
<reference evidence="7 8" key="1">
    <citation type="submission" date="2019-09" db="EMBL/GenBank/DDBJ databases">
        <title>Bird 10,000 Genomes (B10K) Project - Family phase.</title>
        <authorList>
            <person name="Zhang G."/>
        </authorList>
    </citation>
    <scope>NUCLEOTIDE SEQUENCE [LARGE SCALE GENOMIC DNA]</scope>
    <source>
        <strain evidence="7">B10K-CU-031-07</strain>
        <tissue evidence="7">Muscle</tissue>
    </source>
</reference>